<dbReference type="AlphaFoldDB" id="A0A7V8EJ78"/>
<protein>
    <submittedName>
        <fullName evidence="1">Uncharacterized protein</fullName>
    </submittedName>
</protein>
<sequence>MGTENDEVMGLCALCGPDNGEVRVLRKSHFLPKAVYRYFNNFRAEGTKLLLRSEEQKKIFSMRRQIFQSLLCDTCEGHMSSEGEDYYSKMVLKIDTENELPSPVYRILINGLLPSWNAPTKIYGPSLILSVGSNLLPSIESQKLYHFAIGMFWKATFENWEHCQAIPLERDLIDEMRRFLRGGDYPRGHIVRIVPSLWRAKYGVAFPTLVNGQPFFSIQQFDFYLEKSDRQYWTALSMNAVPLLYTVDSMRSEHTFRGMVANFNRTEKTQSTSGTTLSWLPDQTS</sequence>
<organism evidence="1 2">
    <name type="scientific">Pseudomonas putida</name>
    <name type="common">Arthrobacter siderocapsulatus</name>
    <dbReference type="NCBI Taxonomy" id="303"/>
    <lineage>
        <taxon>Bacteria</taxon>
        <taxon>Pseudomonadati</taxon>
        <taxon>Pseudomonadota</taxon>
        <taxon>Gammaproteobacteria</taxon>
        <taxon>Pseudomonadales</taxon>
        <taxon>Pseudomonadaceae</taxon>
        <taxon>Pseudomonas</taxon>
    </lineage>
</organism>
<evidence type="ECO:0000313" key="2">
    <source>
        <dbReference type="Proteomes" id="UP000442695"/>
    </source>
</evidence>
<dbReference type="Proteomes" id="UP000442695">
    <property type="component" value="Unassembled WGS sequence"/>
</dbReference>
<dbReference type="EMBL" id="WOWR01000005">
    <property type="protein sequence ID" value="KAF0255786.1"/>
    <property type="molecule type" value="Genomic_DNA"/>
</dbReference>
<comment type="caution">
    <text evidence="1">The sequence shown here is derived from an EMBL/GenBank/DDBJ whole genome shotgun (WGS) entry which is preliminary data.</text>
</comment>
<gene>
    <name evidence="1" type="ORF">GN299_06755</name>
</gene>
<reference evidence="1 2" key="1">
    <citation type="submission" date="2019-12" db="EMBL/GenBank/DDBJ databases">
        <authorList>
            <person name="Woiski C."/>
        </authorList>
    </citation>
    <scope>NUCLEOTIDE SEQUENCE [LARGE SCALE GENOMIC DNA]</scope>
    <source>
        <strain evidence="1 2">BOE100</strain>
    </source>
</reference>
<name>A0A7V8EJ78_PSEPU</name>
<dbReference type="RefSeq" id="WP_156858680.1">
    <property type="nucleotide sequence ID" value="NZ_WOWR01000005.1"/>
</dbReference>
<evidence type="ECO:0000313" key="1">
    <source>
        <dbReference type="EMBL" id="KAF0255786.1"/>
    </source>
</evidence>
<accession>A0A7V8EJ78</accession>
<proteinExistence type="predicted"/>